<keyword evidence="1" id="KW-1003">Cell membrane</keyword>
<name>A0ABU6JZF9_9RHOO</name>
<protein>
    <recommendedName>
        <fullName evidence="1">Putative membrane protein insertion efficiency factor</fullName>
    </recommendedName>
</protein>
<accession>A0ABU6JZF9</accession>
<dbReference type="InterPro" id="IPR002696">
    <property type="entry name" value="Membr_insert_effic_factor_YidD"/>
</dbReference>
<gene>
    <name evidence="2" type="primary">yidD</name>
    <name evidence="2" type="ORF">VVD49_04920</name>
</gene>
<sequence>MKNALQALIRFYRYFISPWLGRQCRFHPSCSAYAIEALEKHGTMRGSWLAAKRVARCNPWSVGGFDPVP</sequence>
<organism evidence="2 3">
    <name type="scientific">Uliginosibacterium silvisoli</name>
    <dbReference type="NCBI Taxonomy" id="3114758"/>
    <lineage>
        <taxon>Bacteria</taxon>
        <taxon>Pseudomonadati</taxon>
        <taxon>Pseudomonadota</taxon>
        <taxon>Betaproteobacteria</taxon>
        <taxon>Rhodocyclales</taxon>
        <taxon>Zoogloeaceae</taxon>
        <taxon>Uliginosibacterium</taxon>
    </lineage>
</organism>
<dbReference type="Pfam" id="PF01809">
    <property type="entry name" value="YidD"/>
    <property type="match status" value="1"/>
</dbReference>
<dbReference type="PANTHER" id="PTHR33383">
    <property type="entry name" value="MEMBRANE PROTEIN INSERTION EFFICIENCY FACTOR-RELATED"/>
    <property type="match status" value="1"/>
</dbReference>
<keyword evidence="1" id="KW-0472">Membrane</keyword>
<comment type="caution">
    <text evidence="2">The sequence shown here is derived from an EMBL/GenBank/DDBJ whole genome shotgun (WGS) entry which is preliminary data.</text>
</comment>
<keyword evidence="3" id="KW-1185">Reference proteome</keyword>
<proteinExistence type="inferred from homology"/>
<dbReference type="HAMAP" id="MF_00386">
    <property type="entry name" value="UPF0161_YidD"/>
    <property type="match status" value="1"/>
</dbReference>
<comment type="subcellular location">
    <subcellularLocation>
        <location evidence="1">Cell membrane</location>
        <topology evidence="1">Peripheral membrane protein</topology>
        <orientation evidence="1">Cytoplasmic side</orientation>
    </subcellularLocation>
</comment>
<dbReference type="NCBIfam" id="TIGR00278">
    <property type="entry name" value="membrane protein insertion efficiency factor YidD"/>
    <property type="match status" value="1"/>
</dbReference>
<reference evidence="2 3" key="1">
    <citation type="submission" date="2024-01" db="EMBL/GenBank/DDBJ databases">
        <title>Uliginosibacterium soil sp. nov.</title>
        <authorList>
            <person name="Lv Y."/>
        </authorList>
    </citation>
    <scope>NUCLEOTIDE SEQUENCE [LARGE SCALE GENOMIC DNA]</scope>
    <source>
        <strain evidence="2 3">H3</strain>
    </source>
</reference>
<dbReference type="SMART" id="SM01234">
    <property type="entry name" value="Haemolytic"/>
    <property type="match status" value="1"/>
</dbReference>
<evidence type="ECO:0000313" key="2">
    <source>
        <dbReference type="EMBL" id="MEC5385053.1"/>
    </source>
</evidence>
<dbReference type="EMBL" id="JAYXHS010000001">
    <property type="protein sequence ID" value="MEC5385053.1"/>
    <property type="molecule type" value="Genomic_DNA"/>
</dbReference>
<dbReference type="RefSeq" id="WP_327598017.1">
    <property type="nucleotide sequence ID" value="NZ_JAYXHS010000001.1"/>
</dbReference>
<comment type="similarity">
    <text evidence="1">Belongs to the UPF0161 family.</text>
</comment>
<evidence type="ECO:0000313" key="3">
    <source>
        <dbReference type="Proteomes" id="UP001331561"/>
    </source>
</evidence>
<dbReference type="Proteomes" id="UP001331561">
    <property type="component" value="Unassembled WGS sequence"/>
</dbReference>
<dbReference type="PANTHER" id="PTHR33383:SF1">
    <property type="entry name" value="MEMBRANE PROTEIN INSERTION EFFICIENCY FACTOR-RELATED"/>
    <property type="match status" value="1"/>
</dbReference>
<evidence type="ECO:0000256" key="1">
    <source>
        <dbReference type="HAMAP-Rule" id="MF_00386"/>
    </source>
</evidence>
<comment type="function">
    <text evidence="1">Could be involved in insertion of integral membrane proteins into the membrane.</text>
</comment>